<dbReference type="InterPro" id="IPR050851">
    <property type="entry name" value="mRNA_Cap_2O-Ribose_MeTrfase"/>
</dbReference>
<dbReference type="PANTHER" id="PTHR16121">
    <property type="entry name" value="CAP-SPECIFIC MRNA (NUCLEOSIDE-2'-O-)-METHYLTRANSFERASE 1-RELATED"/>
    <property type="match status" value="1"/>
</dbReference>
<evidence type="ECO:0000256" key="1">
    <source>
        <dbReference type="ARBA" id="ARBA00012770"/>
    </source>
</evidence>
<accession>A0AAW1DRA6</accession>
<dbReference type="GO" id="GO:0006370">
    <property type="term" value="P:7-methylguanosine mRNA capping"/>
    <property type="evidence" value="ECO:0007669"/>
    <property type="project" value="TreeGrafter"/>
</dbReference>
<evidence type="ECO:0000256" key="5">
    <source>
        <dbReference type="ARBA" id="ARBA00022691"/>
    </source>
</evidence>
<evidence type="ECO:0000256" key="7">
    <source>
        <dbReference type="PROSITE-ProRule" id="PRU00946"/>
    </source>
</evidence>
<dbReference type="PROSITE" id="PS51614">
    <property type="entry name" value="SAM_MT_ADRIFT"/>
    <property type="match status" value="1"/>
</dbReference>
<evidence type="ECO:0000256" key="2">
    <source>
        <dbReference type="ARBA" id="ARBA00021134"/>
    </source>
</evidence>
<keyword evidence="5 7" id="KW-0949">S-adenosyl-L-methionine</keyword>
<proteinExistence type="predicted"/>
<organism evidence="9 10">
    <name type="scientific">Rhynocoris fuscipes</name>
    <dbReference type="NCBI Taxonomy" id="488301"/>
    <lineage>
        <taxon>Eukaryota</taxon>
        <taxon>Metazoa</taxon>
        <taxon>Ecdysozoa</taxon>
        <taxon>Arthropoda</taxon>
        <taxon>Hexapoda</taxon>
        <taxon>Insecta</taxon>
        <taxon>Pterygota</taxon>
        <taxon>Neoptera</taxon>
        <taxon>Paraneoptera</taxon>
        <taxon>Hemiptera</taxon>
        <taxon>Heteroptera</taxon>
        <taxon>Panheteroptera</taxon>
        <taxon>Cimicomorpha</taxon>
        <taxon>Reduviidae</taxon>
        <taxon>Harpactorinae</taxon>
        <taxon>Harpactorini</taxon>
        <taxon>Rhynocoris</taxon>
    </lineage>
</organism>
<feature type="binding site" evidence="7">
    <location>
        <position position="128"/>
    </location>
    <ligand>
        <name>S-adenosyl-L-methionine</name>
        <dbReference type="ChEBI" id="CHEBI:59789"/>
    </ligand>
</feature>
<name>A0AAW1DRA6_9HEMI</name>
<feature type="binding site" evidence="7">
    <location>
        <position position="215"/>
    </location>
    <ligand>
        <name>S-adenosyl-L-methionine</name>
        <dbReference type="ChEBI" id="CHEBI:59789"/>
    </ligand>
</feature>
<dbReference type="Gene3D" id="3.40.50.12760">
    <property type="match status" value="2"/>
</dbReference>
<evidence type="ECO:0000313" key="10">
    <source>
        <dbReference type="Proteomes" id="UP001461498"/>
    </source>
</evidence>
<dbReference type="GO" id="GO:0032259">
    <property type="term" value="P:methylation"/>
    <property type="evidence" value="ECO:0007669"/>
    <property type="project" value="UniProtKB-KW"/>
</dbReference>
<keyword evidence="4 7" id="KW-0808">Transferase</keyword>
<dbReference type="GO" id="GO:0120550">
    <property type="term" value="F:methyltransferase cap2 activity"/>
    <property type="evidence" value="ECO:0007669"/>
    <property type="project" value="UniProtKB-EC"/>
</dbReference>
<dbReference type="PANTHER" id="PTHR16121:SF2">
    <property type="entry name" value="CAP-SPECIFIC MRNA (NUCLEOSIDE-2'-O-)-METHYLTRANSFERASE 2"/>
    <property type="match status" value="1"/>
</dbReference>
<sequence>MDSHYINSNVEVIFSKRFSLTGIDCHEINTCNLFTSGPWMIKELQEMKHDLNRIKGKLNNYNLLKWHNHTRLTNRAGDIFKNLRKFKPELLTQAWIKFYEILSIFNLIPTFATKEFVFNSFHLCEAPGAFITALNHFIKLNHSSLQWKWFATTLNPYYEGNELNCMISDDRFIVNTLENWCFGSDYIGNIKDKELFYEILQKAEIIKPVHLITADGSIDCQENPGEQESAVSSLNYCEMVVALNILEKGGNFVMKIFTIFECQTVCLLYILHCSFKSIELIKPVCSKEGNSEVYVVCLDYFGKDHILPLLEILTDNYDKFTESKIGFSNEDLPVSFVNKIIECAKYFKFLQVSAIERNIRLYENKMNKKQRIILGRIRAAVAKQFISKYNIGFLPSEQCIVQDYSSYKFSLTYSSKDEDFSFADKILESTVDTEALLIRLKTKLACINVEWPSSEDVYWIDGPLSQNAEMDAVICMRIGRKIENLNSSVFCMSILIEARKMLENDIISNYQQIDSDENFLFNEWHFLNNNEELSGKHFLNFNNFKQFWLNNYYNQQLFVINEIINTLNSMKIGDSLIVKNFPLISQFNVGLVYILGNIFQRIGFVNPTDYGFGLIFYHLKSLTGYSYLNEAAELLKSHENTNRTIVSLVHIKELYREEFYKCITCINHAVLKLTSLHIIDLVVKEK</sequence>
<keyword evidence="10" id="KW-1185">Reference proteome</keyword>
<dbReference type="GO" id="GO:0005737">
    <property type="term" value="C:cytoplasm"/>
    <property type="evidence" value="ECO:0007669"/>
    <property type="project" value="TreeGrafter"/>
</dbReference>
<feature type="active site" description="Proton acceptor" evidence="7">
    <location>
        <position position="255"/>
    </location>
</feature>
<evidence type="ECO:0000256" key="3">
    <source>
        <dbReference type="ARBA" id="ARBA00022603"/>
    </source>
</evidence>
<dbReference type="Proteomes" id="UP001461498">
    <property type="component" value="Unassembled WGS sequence"/>
</dbReference>
<dbReference type="SUPFAM" id="SSF53335">
    <property type="entry name" value="S-adenosyl-L-methionine-dependent methyltransferases"/>
    <property type="match status" value="1"/>
</dbReference>
<dbReference type="InterPro" id="IPR025807">
    <property type="entry name" value="Adrift-typ_MeTrfase"/>
</dbReference>
<dbReference type="EMBL" id="JAPXFL010000001">
    <property type="protein sequence ID" value="KAK9511587.1"/>
    <property type="molecule type" value="Genomic_DNA"/>
</dbReference>
<dbReference type="GO" id="GO:0005634">
    <property type="term" value="C:nucleus"/>
    <property type="evidence" value="ECO:0007669"/>
    <property type="project" value="UniProtKB-ARBA"/>
</dbReference>
<protein>
    <recommendedName>
        <fullName evidence="2">Cap-specific mRNA (nucleoside-2'-O-)-methyltransferase 2</fullName>
        <ecNumber evidence="1">2.1.1.296</ecNumber>
    </recommendedName>
</protein>
<keyword evidence="3 7" id="KW-0489">Methyltransferase</keyword>
<evidence type="ECO:0000259" key="8">
    <source>
        <dbReference type="PROSITE" id="PS51614"/>
    </source>
</evidence>
<comment type="catalytic activity">
    <reaction evidence="6">
        <text>a 5'-end (N(7)-methyl 5'-triphosphoguanosine)-(2'-O-methyl-ribonucleoside)-(ribonucleotide) in mRNA + S-adenosyl-L-methionine = a 5'-end (N(7)-methyl 5'-triphosphoguanosine)-(2'-O-methyl-ribonucleoside)-(2'-O-methyl-ribonucleotide) in mRNA + S-adenosyl-L-homocysteine + H(+)</text>
        <dbReference type="Rhea" id="RHEA:67024"/>
        <dbReference type="Rhea" id="RHEA-COMP:17169"/>
        <dbReference type="Rhea" id="RHEA-COMP:17170"/>
        <dbReference type="ChEBI" id="CHEBI:15378"/>
        <dbReference type="ChEBI" id="CHEBI:57856"/>
        <dbReference type="ChEBI" id="CHEBI:59789"/>
        <dbReference type="ChEBI" id="CHEBI:167612"/>
        <dbReference type="ChEBI" id="CHEBI:167614"/>
        <dbReference type="EC" id="2.1.1.296"/>
    </reaction>
</comment>
<dbReference type="InterPro" id="IPR002877">
    <property type="entry name" value="RNA_MeTrfase_FtsJ_dom"/>
</dbReference>
<dbReference type="EC" id="2.1.1.296" evidence="1"/>
<evidence type="ECO:0000313" key="9">
    <source>
        <dbReference type="EMBL" id="KAK9511587.1"/>
    </source>
</evidence>
<dbReference type="InterPro" id="IPR029063">
    <property type="entry name" value="SAM-dependent_MTases_sf"/>
</dbReference>
<comment type="caution">
    <text evidence="9">The sequence shown here is derived from an EMBL/GenBank/DDBJ whole genome shotgun (WGS) entry which is preliminary data.</text>
</comment>
<reference evidence="9 10" key="1">
    <citation type="submission" date="2022-12" db="EMBL/GenBank/DDBJ databases">
        <title>Chromosome-level genome assembly of true bugs.</title>
        <authorList>
            <person name="Ma L."/>
            <person name="Li H."/>
        </authorList>
    </citation>
    <scope>NUCLEOTIDE SEQUENCE [LARGE SCALE GENOMIC DNA]</scope>
    <source>
        <strain evidence="9">Lab_2022b</strain>
    </source>
</reference>
<evidence type="ECO:0000256" key="4">
    <source>
        <dbReference type="ARBA" id="ARBA00022679"/>
    </source>
</evidence>
<feature type="domain" description="Adrift-type SAM-dependent 2'-O-MTase" evidence="8">
    <location>
        <begin position="89"/>
        <end position="302"/>
    </location>
</feature>
<gene>
    <name evidence="9" type="ORF">O3M35_000217</name>
</gene>
<feature type="binding site" evidence="7">
    <location>
        <position position="147"/>
    </location>
    <ligand>
        <name>S-adenosyl-L-methionine</name>
        <dbReference type="ChEBI" id="CHEBI:59789"/>
    </ligand>
</feature>
<dbReference type="Pfam" id="PF01728">
    <property type="entry name" value="FtsJ"/>
    <property type="match status" value="1"/>
</dbReference>
<dbReference type="AlphaFoldDB" id="A0AAW1DRA6"/>
<dbReference type="GO" id="GO:0004483">
    <property type="term" value="F:methyltransferase cap1 activity"/>
    <property type="evidence" value="ECO:0007669"/>
    <property type="project" value="TreeGrafter"/>
</dbReference>
<evidence type="ECO:0000256" key="6">
    <source>
        <dbReference type="ARBA" id="ARBA00049477"/>
    </source>
</evidence>